<dbReference type="AlphaFoldDB" id="A0A5S3YX44"/>
<keyword evidence="1" id="KW-0805">Transcription regulation</keyword>
<evidence type="ECO:0000256" key="2">
    <source>
        <dbReference type="ARBA" id="ARBA00023125"/>
    </source>
</evidence>
<dbReference type="InterPro" id="IPR009057">
    <property type="entry name" value="Homeodomain-like_sf"/>
</dbReference>
<evidence type="ECO:0000313" key="5">
    <source>
        <dbReference type="EMBL" id="TMP81576.1"/>
    </source>
</evidence>
<evidence type="ECO:0000259" key="4">
    <source>
        <dbReference type="PROSITE" id="PS01124"/>
    </source>
</evidence>
<dbReference type="PROSITE" id="PS01124">
    <property type="entry name" value="HTH_ARAC_FAMILY_2"/>
    <property type="match status" value="1"/>
</dbReference>
<keyword evidence="2" id="KW-0238">DNA-binding</keyword>
<dbReference type="GO" id="GO:0003700">
    <property type="term" value="F:DNA-binding transcription factor activity"/>
    <property type="evidence" value="ECO:0007669"/>
    <property type="project" value="InterPro"/>
</dbReference>
<reference evidence="5 6" key="1">
    <citation type="submission" date="2017-12" db="EMBL/GenBank/DDBJ databases">
        <authorList>
            <person name="Paulsen S."/>
            <person name="Gram L.K."/>
        </authorList>
    </citation>
    <scope>NUCLEOTIDE SEQUENCE [LARGE SCALE GENOMIC DNA]</scope>
    <source>
        <strain evidence="5 6">S1189</strain>
    </source>
</reference>
<dbReference type="EMBL" id="PNCM01000015">
    <property type="protein sequence ID" value="TMP81576.1"/>
    <property type="molecule type" value="Genomic_DNA"/>
</dbReference>
<dbReference type="Pfam" id="PF12833">
    <property type="entry name" value="HTH_18"/>
    <property type="match status" value="1"/>
</dbReference>
<dbReference type="InterPro" id="IPR018060">
    <property type="entry name" value="HTH_AraC"/>
</dbReference>
<reference evidence="6" key="2">
    <citation type="submission" date="2019-06" db="EMBL/GenBank/DDBJ databases">
        <title>Co-occurence of chitin degradation, pigmentation and bioactivity in marine Pseudoalteromonas.</title>
        <authorList>
            <person name="Sonnenschein E.C."/>
            <person name="Bech P.K."/>
        </authorList>
    </citation>
    <scope>NUCLEOTIDE SEQUENCE [LARGE SCALE GENOMIC DNA]</scope>
    <source>
        <strain evidence="6">S1189</strain>
    </source>
</reference>
<dbReference type="PANTHER" id="PTHR43280:SF28">
    <property type="entry name" value="HTH-TYPE TRANSCRIPTIONAL ACTIVATOR RHAS"/>
    <property type="match status" value="1"/>
</dbReference>
<feature type="domain" description="HTH araC/xylS-type" evidence="4">
    <location>
        <begin position="53"/>
        <end position="151"/>
    </location>
</feature>
<proteinExistence type="predicted"/>
<dbReference type="Proteomes" id="UP000307362">
    <property type="component" value="Unassembled WGS sequence"/>
</dbReference>
<dbReference type="SMART" id="SM00342">
    <property type="entry name" value="HTH_ARAC"/>
    <property type="match status" value="1"/>
</dbReference>
<dbReference type="OrthoDB" id="9772100at2"/>
<evidence type="ECO:0000256" key="1">
    <source>
        <dbReference type="ARBA" id="ARBA00023015"/>
    </source>
</evidence>
<dbReference type="PANTHER" id="PTHR43280">
    <property type="entry name" value="ARAC-FAMILY TRANSCRIPTIONAL REGULATOR"/>
    <property type="match status" value="1"/>
</dbReference>
<accession>A0A5S3YX44</accession>
<keyword evidence="3" id="KW-0804">Transcription</keyword>
<evidence type="ECO:0000256" key="3">
    <source>
        <dbReference type="ARBA" id="ARBA00023163"/>
    </source>
</evidence>
<dbReference type="Gene3D" id="1.10.10.60">
    <property type="entry name" value="Homeodomain-like"/>
    <property type="match status" value="1"/>
</dbReference>
<protein>
    <recommendedName>
        <fullName evidence="4">HTH araC/xylS-type domain-containing protein</fullName>
    </recommendedName>
</protein>
<dbReference type="RefSeq" id="WP_138567230.1">
    <property type="nucleotide sequence ID" value="NZ_PNCM01000015.1"/>
</dbReference>
<gene>
    <name evidence="5" type="ORF">CWB73_08375</name>
</gene>
<sequence>MAKPFSSTELLYRIQNLLTVRDLLKKRFGSCLSNETPVLNAEFIQNKDEKFILKFEKVIEENFTNPDFKRTDAAELMAIGERQLNRKLSALVDHNFNEYLRKFRLRKAKTYIGSQLQVSEVADMVGFANVTYFSTCFKAEFGESYKKFEDKSITNTERSCLES</sequence>
<evidence type="ECO:0000313" key="6">
    <source>
        <dbReference type="Proteomes" id="UP000307362"/>
    </source>
</evidence>
<name>A0A5S3YX44_9GAMM</name>
<dbReference type="SUPFAM" id="SSF46689">
    <property type="entry name" value="Homeodomain-like"/>
    <property type="match status" value="1"/>
</dbReference>
<organism evidence="5 6">
    <name type="scientific">Pseudoalteromonas phenolica</name>
    <dbReference type="NCBI Taxonomy" id="161398"/>
    <lineage>
        <taxon>Bacteria</taxon>
        <taxon>Pseudomonadati</taxon>
        <taxon>Pseudomonadota</taxon>
        <taxon>Gammaproteobacteria</taxon>
        <taxon>Alteromonadales</taxon>
        <taxon>Pseudoalteromonadaceae</taxon>
        <taxon>Pseudoalteromonas</taxon>
    </lineage>
</organism>
<comment type="caution">
    <text evidence="5">The sequence shown here is derived from an EMBL/GenBank/DDBJ whole genome shotgun (WGS) entry which is preliminary data.</text>
</comment>
<dbReference type="GO" id="GO:0043565">
    <property type="term" value="F:sequence-specific DNA binding"/>
    <property type="evidence" value="ECO:0007669"/>
    <property type="project" value="InterPro"/>
</dbReference>